<evidence type="ECO:0000313" key="1">
    <source>
        <dbReference type="EMBL" id="KAI7940230.1"/>
    </source>
</evidence>
<comment type="caution">
    <text evidence="1">The sequence shown here is derived from an EMBL/GenBank/DDBJ whole genome shotgun (WGS) entry which is preliminary data.</text>
</comment>
<gene>
    <name evidence="1" type="ORF">MJO28_013882</name>
</gene>
<proteinExistence type="predicted"/>
<dbReference type="Proteomes" id="UP001060170">
    <property type="component" value="Chromosome 14"/>
</dbReference>
<keyword evidence="2" id="KW-1185">Reference proteome</keyword>
<name>A0ACC0DW81_9BASI</name>
<sequence length="169" mass="19640">MRKYSIPDWGALHYKDPKKFRDCAPHITFTRKATRRHMYQPMPMPSLHLHKKVPEYLLNLGIIMTSLEGHLFLPIVVSGIDFSEENGIVEIVWAANNYHNFTLPAYDTVDYCLIAMSLQINKKTQDTCDAMQTCAVLERKKNIGNEQKLYINDHTHLMQSTSRKKITIF</sequence>
<protein>
    <submittedName>
        <fullName evidence="1">Uncharacterized protein</fullName>
    </submittedName>
</protein>
<evidence type="ECO:0000313" key="2">
    <source>
        <dbReference type="Proteomes" id="UP001060170"/>
    </source>
</evidence>
<organism evidence="1 2">
    <name type="scientific">Puccinia striiformis f. sp. tritici</name>
    <dbReference type="NCBI Taxonomy" id="168172"/>
    <lineage>
        <taxon>Eukaryota</taxon>
        <taxon>Fungi</taxon>
        <taxon>Dikarya</taxon>
        <taxon>Basidiomycota</taxon>
        <taxon>Pucciniomycotina</taxon>
        <taxon>Pucciniomycetes</taxon>
        <taxon>Pucciniales</taxon>
        <taxon>Pucciniaceae</taxon>
        <taxon>Puccinia</taxon>
    </lineage>
</organism>
<reference evidence="2" key="2">
    <citation type="journal article" date="2018" name="Mol. Plant Microbe Interact.">
        <title>Genome sequence resources for the wheat stripe rust pathogen (Puccinia striiformis f. sp. tritici) and the barley stripe rust pathogen (Puccinia striiformis f. sp. hordei).</title>
        <authorList>
            <person name="Xia C."/>
            <person name="Wang M."/>
            <person name="Yin C."/>
            <person name="Cornejo O.E."/>
            <person name="Hulbert S.H."/>
            <person name="Chen X."/>
        </authorList>
    </citation>
    <scope>NUCLEOTIDE SEQUENCE [LARGE SCALE GENOMIC DNA]</scope>
    <source>
        <strain evidence="2">93-210</strain>
    </source>
</reference>
<accession>A0ACC0DW81</accession>
<reference evidence="2" key="1">
    <citation type="journal article" date="2018" name="BMC Genomics">
        <title>Genomic insights into host adaptation between the wheat stripe rust pathogen (Puccinia striiformis f. sp. tritici) and the barley stripe rust pathogen (Puccinia striiformis f. sp. hordei).</title>
        <authorList>
            <person name="Xia C."/>
            <person name="Wang M."/>
            <person name="Yin C."/>
            <person name="Cornejo O.E."/>
            <person name="Hulbert S.H."/>
            <person name="Chen X."/>
        </authorList>
    </citation>
    <scope>NUCLEOTIDE SEQUENCE [LARGE SCALE GENOMIC DNA]</scope>
    <source>
        <strain evidence="2">93-210</strain>
    </source>
</reference>
<reference evidence="1 2" key="3">
    <citation type="journal article" date="2022" name="Microbiol. Spectr.">
        <title>Folding features and dynamics of 3D genome architecture in plant fungal pathogens.</title>
        <authorList>
            <person name="Xia C."/>
        </authorList>
    </citation>
    <scope>NUCLEOTIDE SEQUENCE [LARGE SCALE GENOMIC DNA]</scope>
    <source>
        <strain evidence="1 2">93-210</strain>
    </source>
</reference>
<dbReference type="EMBL" id="CM045878">
    <property type="protein sequence ID" value="KAI7940230.1"/>
    <property type="molecule type" value="Genomic_DNA"/>
</dbReference>